<evidence type="ECO:0000313" key="9">
    <source>
        <dbReference type="Proteomes" id="UP000033092"/>
    </source>
</evidence>
<dbReference type="GeneID" id="41604852"/>
<organism evidence="8 9">
    <name type="scientific">Methanosarcina siciliae HI350</name>
    <dbReference type="NCBI Taxonomy" id="1434119"/>
    <lineage>
        <taxon>Archaea</taxon>
        <taxon>Methanobacteriati</taxon>
        <taxon>Methanobacteriota</taxon>
        <taxon>Stenosarchaea group</taxon>
        <taxon>Methanomicrobia</taxon>
        <taxon>Methanosarcinales</taxon>
        <taxon>Methanosarcinaceae</taxon>
        <taxon>Methanosarcina</taxon>
    </lineage>
</organism>
<dbReference type="PANTHER" id="PTHR30489:SF0">
    <property type="entry name" value="LIPOPROTEIN-RELEASING SYSTEM TRANSMEMBRANE PROTEIN LOLE"/>
    <property type="match status" value="1"/>
</dbReference>
<dbReference type="RefSeq" id="WP_048170467.1">
    <property type="nucleotide sequence ID" value="NZ_CP009507.1"/>
</dbReference>
<dbReference type="GeneID" id="24859689"/>
<feature type="transmembrane region" description="Helical" evidence="6">
    <location>
        <begin position="23"/>
        <end position="46"/>
    </location>
</feature>
<dbReference type="InterPro" id="IPR003838">
    <property type="entry name" value="ABC3_permease_C"/>
</dbReference>
<dbReference type="EMBL" id="CP009507">
    <property type="protein sequence ID" value="AKB31561.1"/>
    <property type="molecule type" value="Genomic_DNA"/>
</dbReference>
<reference evidence="8 9" key="1">
    <citation type="submission" date="2014-07" db="EMBL/GenBank/DDBJ databases">
        <title>Methanogenic archaea and the global carbon cycle.</title>
        <authorList>
            <person name="Henriksen J.R."/>
            <person name="Luke J."/>
            <person name="Reinhart S."/>
            <person name="Benedict M.N."/>
            <person name="Youngblut N.D."/>
            <person name="Metcalf M.E."/>
            <person name="Whitaker R.J."/>
            <person name="Metcalf W.W."/>
        </authorList>
    </citation>
    <scope>NUCLEOTIDE SEQUENCE [LARGE SCALE GENOMIC DNA]</scope>
    <source>
        <strain evidence="8 9">HI350</strain>
    </source>
</reference>
<evidence type="ECO:0000313" key="8">
    <source>
        <dbReference type="EMBL" id="AKB31561.1"/>
    </source>
</evidence>
<dbReference type="GO" id="GO:0044874">
    <property type="term" value="P:lipoprotein localization to outer membrane"/>
    <property type="evidence" value="ECO:0007669"/>
    <property type="project" value="TreeGrafter"/>
</dbReference>
<dbReference type="InterPro" id="IPR051447">
    <property type="entry name" value="Lipoprotein-release_system"/>
</dbReference>
<dbReference type="PANTHER" id="PTHR30489">
    <property type="entry name" value="LIPOPROTEIN-RELEASING SYSTEM TRANSMEMBRANE PROTEIN LOLE"/>
    <property type="match status" value="1"/>
</dbReference>
<dbReference type="KEGG" id="msz:MSSIH_0871"/>
<keyword evidence="3 6" id="KW-0812">Transmembrane</keyword>
<keyword evidence="2" id="KW-1003">Cell membrane</keyword>
<evidence type="ECO:0000256" key="1">
    <source>
        <dbReference type="ARBA" id="ARBA00004651"/>
    </source>
</evidence>
<keyword evidence="5 6" id="KW-0472">Membrane</keyword>
<evidence type="ECO:0000259" key="7">
    <source>
        <dbReference type="Pfam" id="PF02687"/>
    </source>
</evidence>
<sequence length="401" mass="44060">MLEKAKVSFFLASRSITRGNKGITIFTVFVLTLIFIQLVLFSSILAGVTLKFNELMVDYQTGNVVIEPKEEEHYIEDASALQKKIESLPRVVGTSARLKTTGTFRYKEKEIGGTVYGIDPADESFVTGLEGAVISGEFLSRPDRGEIILGREVSGGYGALMESRSLGGVEVGDTIELTISGKTREFRVKGIYTTLFFLADSGAYISRADMEEMLGVENKDYAQEIAVKTTPGTDEYETRTALMSLGIKENIRTWHEFAGILRLIENTLGLVRNIMNAIGLLIAFVIIFVVIYVNIVNKKRQIGVQKAIGIEQNVIVASFVLQAMLYAGTGIILGYAFMRFGLVPYTVSHPLQVPLGAMSLKLDDAEAIDRAVLLFLASVIGSVIPAYKLAQKDLLELIWGK</sequence>
<comment type="subcellular location">
    <subcellularLocation>
        <location evidence="1">Cell membrane</location>
        <topology evidence="1">Multi-pass membrane protein</topology>
    </subcellularLocation>
</comment>
<protein>
    <submittedName>
        <fullName evidence="8">ABC transporter, permease protein</fullName>
    </submittedName>
</protein>
<dbReference type="HOGENOM" id="CLU_688139_0_0_2"/>
<feature type="transmembrane region" description="Helical" evidence="6">
    <location>
        <begin position="367"/>
        <end position="387"/>
    </location>
</feature>
<accession>A0A0E3LA81</accession>
<feature type="transmembrane region" description="Helical" evidence="6">
    <location>
        <begin position="274"/>
        <end position="293"/>
    </location>
</feature>
<evidence type="ECO:0000256" key="5">
    <source>
        <dbReference type="ARBA" id="ARBA00023136"/>
    </source>
</evidence>
<dbReference type="Proteomes" id="UP000033092">
    <property type="component" value="Chromosome"/>
</dbReference>
<dbReference type="GO" id="GO:0098797">
    <property type="term" value="C:plasma membrane protein complex"/>
    <property type="evidence" value="ECO:0007669"/>
    <property type="project" value="TreeGrafter"/>
</dbReference>
<dbReference type="PATRIC" id="fig|1434119.4.peg.1095"/>
<dbReference type="AlphaFoldDB" id="A0A0E3LA81"/>
<feature type="domain" description="ABC3 transporter permease C-terminal" evidence="7">
    <location>
        <begin position="274"/>
        <end position="392"/>
    </location>
</feature>
<evidence type="ECO:0000256" key="3">
    <source>
        <dbReference type="ARBA" id="ARBA00022692"/>
    </source>
</evidence>
<evidence type="ECO:0000256" key="4">
    <source>
        <dbReference type="ARBA" id="ARBA00022989"/>
    </source>
</evidence>
<feature type="transmembrane region" description="Helical" evidence="6">
    <location>
        <begin position="314"/>
        <end position="338"/>
    </location>
</feature>
<keyword evidence="4 6" id="KW-1133">Transmembrane helix</keyword>
<dbReference type="Pfam" id="PF02687">
    <property type="entry name" value="FtsX"/>
    <property type="match status" value="1"/>
</dbReference>
<evidence type="ECO:0000256" key="2">
    <source>
        <dbReference type="ARBA" id="ARBA00022475"/>
    </source>
</evidence>
<proteinExistence type="predicted"/>
<gene>
    <name evidence="8" type="ORF">MSSIH_0871</name>
</gene>
<evidence type="ECO:0000256" key="6">
    <source>
        <dbReference type="SAM" id="Phobius"/>
    </source>
</evidence>
<name>A0A0E3LA81_9EURY</name>